<dbReference type="Proteomes" id="UP001175261">
    <property type="component" value="Unassembled WGS sequence"/>
</dbReference>
<dbReference type="Gene3D" id="3.50.4.10">
    <property type="entry name" value="Hepatocyte Growth Factor"/>
    <property type="match status" value="1"/>
</dbReference>
<evidence type="ECO:0000256" key="2">
    <source>
        <dbReference type="SAM" id="SignalP"/>
    </source>
</evidence>
<protein>
    <recommendedName>
        <fullName evidence="3">Apple domain-containing protein</fullName>
    </recommendedName>
</protein>
<proteinExistence type="predicted"/>
<comment type="caution">
    <text evidence="4">The sequence shown here is derived from an EMBL/GenBank/DDBJ whole genome shotgun (WGS) entry which is preliminary data.</text>
</comment>
<evidence type="ECO:0000313" key="4">
    <source>
        <dbReference type="EMBL" id="KAK0392584.1"/>
    </source>
</evidence>
<feature type="domain" description="Apple" evidence="3">
    <location>
        <begin position="318"/>
        <end position="363"/>
    </location>
</feature>
<name>A0AA39LD42_SARSR</name>
<accession>A0AA39LD42</accession>
<gene>
    <name evidence="4" type="ORF">NLU13_2079</name>
</gene>
<evidence type="ECO:0000313" key="5">
    <source>
        <dbReference type="Proteomes" id="UP001175261"/>
    </source>
</evidence>
<dbReference type="InterPro" id="IPR003609">
    <property type="entry name" value="Pan_app"/>
</dbReference>
<sequence length="406" mass="42983">MQISAALLALLPLLATVDASSSSPVVKCRTELGTKSVAKVPTTTVTSTTSKRPTQTLVVQSTITTLVGFDYTRTKLATTTKTVTDRTVTDTFHSTSTVYAVQTITVPSTITTTSTSTSTTSSVSTTTVTTAAGFENIQDTLNTDALQRRGLNHPHARRPAKVTSVKKASKTSAKPQGVLASPYPTQVACTKVVPNTNTQTSYSTLRAVTETMPYWSKTVTQTKWLASTSTVVPADVSVTETSTFTSSVTTYTTTFQTETDYASTTTTSVLPGPTVYDACNPSNFFGPDFTNDGQPYYAVNVANNGPGVSSDFQIVADGASTALDCCNACQQLSTCENFLFRPRNRNCFLLYHAGATCPSQANHPNFILSRSGYDTGAGYTVGNGNCGFAYSGNSDGTIFPVDAFSP</sequence>
<organism evidence="4 5">
    <name type="scientific">Sarocladium strictum</name>
    <name type="common">Black bundle disease fungus</name>
    <name type="synonym">Acremonium strictum</name>
    <dbReference type="NCBI Taxonomy" id="5046"/>
    <lineage>
        <taxon>Eukaryota</taxon>
        <taxon>Fungi</taxon>
        <taxon>Dikarya</taxon>
        <taxon>Ascomycota</taxon>
        <taxon>Pezizomycotina</taxon>
        <taxon>Sordariomycetes</taxon>
        <taxon>Hypocreomycetidae</taxon>
        <taxon>Hypocreales</taxon>
        <taxon>Sarocladiaceae</taxon>
        <taxon>Sarocladium</taxon>
    </lineage>
</organism>
<feature type="compositionally biased region" description="Low complexity" evidence="1">
    <location>
        <begin position="161"/>
        <end position="174"/>
    </location>
</feature>
<feature type="signal peptide" evidence="2">
    <location>
        <begin position="1"/>
        <end position="19"/>
    </location>
</feature>
<reference evidence="4" key="1">
    <citation type="submission" date="2022-10" db="EMBL/GenBank/DDBJ databases">
        <title>Determination and structural analysis of whole genome sequence of Sarocladium strictum F4-1.</title>
        <authorList>
            <person name="Hu L."/>
            <person name="Jiang Y."/>
        </authorList>
    </citation>
    <scope>NUCLEOTIDE SEQUENCE</scope>
    <source>
        <strain evidence="4">F4-1</strain>
    </source>
</reference>
<dbReference type="Pfam" id="PF00024">
    <property type="entry name" value="PAN_1"/>
    <property type="match status" value="1"/>
</dbReference>
<evidence type="ECO:0000256" key="1">
    <source>
        <dbReference type="SAM" id="MobiDB-lite"/>
    </source>
</evidence>
<dbReference type="EMBL" id="JAPDFR010000001">
    <property type="protein sequence ID" value="KAK0392584.1"/>
    <property type="molecule type" value="Genomic_DNA"/>
</dbReference>
<dbReference type="AlphaFoldDB" id="A0AA39LD42"/>
<evidence type="ECO:0000259" key="3">
    <source>
        <dbReference type="Pfam" id="PF00024"/>
    </source>
</evidence>
<feature type="region of interest" description="Disordered" evidence="1">
    <location>
        <begin position="152"/>
        <end position="180"/>
    </location>
</feature>
<feature type="chain" id="PRO_5041330946" description="Apple domain-containing protein" evidence="2">
    <location>
        <begin position="20"/>
        <end position="406"/>
    </location>
</feature>
<keyword evidence="5" id="KW-1185">Reference proteome</keyword>
<keyword evidence="2" id="KW-0732">Signal</keyword>